<gene>
    <name evidence="14" type="primary">106085424</name>
</gene>
<evidence type="ECO:0000256" key="4">
    <source>
        <dbReference type="ARBA" id="ARBA00022825"/>
    </source>
</evidence>
<dbReference type="SMART" id="SM00680">
    <property type="entry name" value="CLIP"/>
    <property type="match status" value="1"/>
</dbReference>
<dbReference type="InterPro" id="IPR033116">
    <property type="entry name" value="TRYPSIN_SER"/>
</dbReference>
<dbReference type="PANTHER" id="PTHR24256">
    <property type="entry name" value="TRYPTASE-RELATED"/>
    <property type="match status" value="1"/>
</dbReference>
<dbReference type="InterPro" id="IPR038565">
    <property type="entry name" value="CLIP_sf"/>
</dbReference>
<evidence type="ECO:0000256" key="8">
    <source>
        <dbReference type="ARBA" id="ARBA00023180"/>
    </source>
</evidence>
<evidence type="ECO:0000256" key="3">
    <source>
        <dbReference type="ARBA" id="ARBA00022801"/>
    </source>
</evidence>
<keyword evidence="4 10" id="KW-0720">Serine protease</keyword>
<dbReference type="Proteomes" id="UP000095300">
    <property type="component" value="Unassembled WGS sequence"/>
</dbReference>
<dbReference type="Pfam" id="PF00089">
    <property type="entry name" value="Trypsin"/>
    <property type="match status" value="1"/>
</dbReference>
<dbReference type="InterPro" id="IPR022700">
    <property type="entry name" value="CLIP"/>
</dbReference>
<dbReference type="GO" id="GO:0006508">
    <property type="term" value="P:proteolysis"/>
    <property type="evidence" value="ECO:0007669"/>
    <property type="project" value="UniProtKB-KW"/>
</dbReference>
<name>A0A1I8PZ22_STOCA</name>
<keyword evidence="3 10" id="KW-0378">Hydrolase</keyword>
<evidence type="ECO:0000256" key="11">
    <source>
        <dbReference type="RuleBase" id="RU366078"/>
    </source>
</evidence>
<dbReference type="InterPro" id="IPR018114">
    <property type="entry name" value="TRYPSIN_HIS"/>
</dbReference>
<sequence>MCLKSRLRCYLAILSIIVNLVVNCHCSGQFQFPVIADYDDDLMSSSSPFHSTATMYTSSSGGSAFVINDPLHRDRIPCDIPNEDKAGVCLEVSRCKAYLLVRNSTHLPAERVNFLKKVQCVTDIGFDDTRSSLEPLVCCTANGQDYRFPSLPFTKFEYRRFQDATARFKKKKLKRRIQTVESSEGFNLWNECGKQVTHRIYGGEIAELDEFPWLALLVYNTNEYGCSGALIDDRHVLTAAHCVHGEAYREKKGLKYVRLGEFNVKTEPDCIEEPNYLSCADAAIDMGVEKITVHPDYKDYSFNKLNDLAIIRLKHPVSFTHFVMPICLPNKTEPAPFKEGQMFSVSGWGKTDLFNKYFNNIPSPIKLKLRIPMMSRENCTKVLDLYGIQLGPKQLCAGGEHAKDTCAGDSGGPLMYFDRKHSRWVTYGIVSYGFTQCGLTGHPAVYTNVADYTDWIRSVIGK</sequence>
<dbReference type="Gene3D" id="3.30.1640.30">
    <property type="match status" value="1"/>
</dbReference>
<evidence type="ECO:0000256" key="2">
    <source>
        <dbReference type="ARBA" id="ARBA00022729"/>
    </source>
</evidence>
<comment type="similarity">
    <text evidence="9 11">Belongs to the peptidase S1 family. CLIP subfamily.</text>
</comment>
<dbReference type="SMART" id="SM00020">
    <property type="entry name" value="Tryp_SPc"/>
    <property type="match status" value="1"/>
</dbReference>
<evidence type="ECO:0000259" key="13">
    <source>
        <dbReference type="PROSITE" id="PS51888"/>
    </source>
</evidence>
<dbReference type="FunFam" id="2.40.10.10:FF:000084">
    <property type="entry name" value="Serine protease easter"/>
    <property type="match status" value="1"/>
</dbReference>
<dbReference type="InterPro" id="IPR043504">
    <property type="entry name" value="Peptidase_S1_PA_chymotrypsin"/>
</dbReference>
<keyword evidence="5" id="KW-0106">Calcium</keyword>
<comment type="domain">
    <text evidence="11">The clip domain consists of 35-55 residues which are 'knitted' together usually by 3 conserved disulfide bonds forming a clip-like compact structure.</text>
</comment>
<dbReference type="EC" id="3.4.21.-" evidence="10"/>
<dbReference type="InterPro" id="IPR009003">
    <property type="entry name" value="Peptidase_S1_PA"/>
</dbReference>
<dbReference type="EnsemblMetazoa" id="SCAU012387-RA">
    <property type="protein sequence ID" value="SCAU012387-PA"/>
    <property type="gene ID" value="SCAU012387"/>
</dbReference>
<dbReference type="InterPro" id="IPR001254">
    <property type="entry name" value="Trypsin_dom"/>
</dbReference>
<dbReference type="PROSITE" id="PS50240">
    <property type="entry name" value="TRYPSIN_DOM"/>
    <property type="match status" value="1"/>
</dbReference>
<reference evidence="14" key="1">
    <citation type="submission" date="2020-05" db="UniProtKB">
        <authorList>
            <consortium name="EnsemblMetazoa"/>
        </authorList>
    </citation>
    <scope>IDENTIFICATION</scope>
    <source>
        <strain evidence="14">USDA</strain>
    </source>
</reference>
<feature type="signal peptide" evidence="11">
    <location>
        <begin position="1"/>
        <end position="23"/>
    </location>
</feature>
<keyword evidence="6" id="KW-0865">Zymogen</keyword>
<proteinExistence type="inferred from homology"/>
<dbReference type="Gene3D" id="2.40.10.10">
    <property type="entry name" value="Trypsin-like serine proteases"/>
    <property type="match status" value="2"/>
</dbReference>
<keyword evidence="11" id="KW-0964">Secreted</keyword>
<keyword evidence="1 10" id="KW-0645">Protease</keyword>
<keyword evidence="7" id="KW-1015">Disulfide bond</keyword>
<dbReference type="VEuPathDB" id="VectorBase:SCAU012387"/>
<dbReference type="FunFam" id="2.40.10.10:FF:000028">
    <property type="entry name" value="Serine protease easter"/>
    <property type="match status" value="1"/>
</dbReference>
<dbReference type="GO" id="GO:0005576">
    <property type="term" value="C:extracellular region"/>
    <property type="evidence" value="ECO:0007669"/>
    <property type="project" value="UniProtKB-SubCell"/>
</dbReference>
<accession>A0A1I8PZ22</accession>
<evidence type="ECO:0000256" key="9">
    <source>
        <dbReference type="ARBA" id="ARBA00024195"/>
    </source>
</evidence>
<evidence type="ECO:0000256" key="7">
    <source>
        <dbReference type="ARBA" id="ARBA00023157"/>
    </source>
</evidence>
<evidence type="ECO:0000256" key="6">
    <source>
        <dbReference type="ARBA" id="ARBA00023145"/>
    </source>
</evidence>
<dbReference type="PROSITE" id="PS51888">
    <property type="entry name" value="CLIP"/>
    <property type="match status" value="1"/>
</dbReference>
<dbReference type="AlphaFoldDB" id="A0A1I8PZ22"/>
<comment type="subcellular location">
    <subcellularLocation>
        <location evidence="11">Secreted</location>
    </subcellularLocation>
</comment>
<protein>
    <recommendedName>
        <fullName evidence="11">CLIP domain-containing serine protease</fullName>
        <ecNumber evidence="10">3.4.21.-</ecNumber>
    </recommendedName>
</protein>
<evidence type="ECO:0000313" key="15">
    <source>
        <dbReference type="Proteomes" id="UP000095300"/>
    </source>
</evidence>
<dbReference type="CDD" id="cd00190">
    <property type="entry name" value="Tryp_SPc"/>
    <property type="match status" value="1"/>
</dbReference>
<keyword evidence="2 11" id="KW-0732">Signal</keyword>
<feature type="domain" description="Clip" evidence="13">
    <location>
        <begin position="77"/>
        <end position="139"/>
    </location>
</feature>
<evidence type="ECO:0000313" key="14">
    <source>
        <dbReference type="EnsemblMetazoa" id="SCAU012387-PA"/>
    </source>
</evidence>
<feature type="domain" description="Peptidase S1" evidence="12">
    <location>
        <begin position="200"/>
        <end position="461"/>
    </location>
</feature>
<dbReference type="OrthoDB" id="9981647at2759"/>
<dbReference type="STRING" id="35570.A0A1I8PZ22"/>
<evidence type="ECO:0000256" key="5">
    <source>
        <dbReference type="ARBA" id="ARBA00022837"/>
    </source>
</evidence>
<dbReference type="PROSITE" id="PS00134">
    <property type="entry name" value="TRYPSIN_HIS"/>
    <property type="match status" value="1"/>
</dbReference>
<dbReference type="SUPFAM" id="SSF50494">
    <property type="entry name" value="Trypsin-like serine proteases"/>
    <property type="match status" value="1"/>
</dbReference>
<dbReference type="InterPro" id="IPR051487">
    <property type="entry name" value="Ser/Thr_Proteases_Immune/Dev"/>
</dbReference>
<keyword evidence="15" id="KW-1185">Reference proteome</keyword>
<dbReference type="PRINTS" id="PR00722">
    <property type="entry name" value="CHYMOTRYPSIN"/>
</dbReference>
<dbReference type="InterPro" id="IPR001314">
    <property type="entry name" value="Peptidase_S1A"/>
</dbReference>
<dbReference type="GO" id="GO:0004252">
    <property type="term" value="F:serine-type endopeptidase activity"/>
    <property type="evidence" value="ECO:0007669"/>
    <property type="project" value="UniProtKB-UniRule"/>
</dbReference>
<dbReference type="Pfam" id="PF12032">
    <property type="entry name" value="CLIP"/>
    <property type="match status" value="1"/>
</dbReference>
<evidence type="ECO:0000256" key="1">
    <source>
        <dbReference type="ARBA" id="ARBA00022670"/>
    </source>
</evidence>
<dbReference type="PROSITE" id="PS00135">
    <property type="entry name" value="TRYPSIN_SER"/>
    <property type="match status" value="1"/>
</dbReference>
<evidence type="ECO:0000256" key="10">
    <source>
        <dbReference type="RuleBase" id="RU363034"/>
    </source>
</evidence>
<organism evidence="14 15">
    <name type="scientific">Stomoxys calcitrans</name>
    <name type="common">Stable fly</name>
    <name type="synonym">Conops calcitrans</name>
    <dbReference type="NCBI Taxonomy" id="35570"/>
    <lineage>
        <taxon>Eukaryota</taxon>
        <taxon>Metazoa</taxon>
        <taxon>Ecdysozoa</taxon>
        <taxon>Arthropoda</taxon>
        <taxon>Hexapoda</taxon>
        <taxon>Insecta</taxon>
        <taxon>Pterygota</taxon>
        <taxon>Neoptera</taxon>
        <taxon>Endopterygota</taxon>
        <taxon>Diptera</taxon>
        <taxon>Brachycera</taxon>
        <taxon>Muscomorpha</taxon>
        <taxon>Muscoidea</taxon>
        <taxon>Muscidae</taxon>
        <taxon>Stomoxys</taxon>
    </lineage>
</organism>
<keyword evidence="8" id="KW-0325">Glycoprotein</keyword>
<evidence type="ECO:0000259" key="12">
    <source>
        <dbReference type="PROSITE" id="PS50240"/>
    </source>
</evidence>
<feature type="chain" id="PRO_5023977560" description="CLIP domain-containing serine protease" evidence="11">
    <location>
        <begin position="24"/>
        <end position="462"/>
    </location>
</feature>